<feature type="transmembrane region" description="Helical" evidence="2">
    <location>
        <begin position="202"/>
        <end position="221"/>
    </location>
</feature>
<evidence type="ECO:0000256" key="2">
    <source>
        <dbReference type="SAM" id="Phobius"/>
    </source>
</evidence>
<gene>
    <name evidence="3" type="ORF">CALCODRAFT_499979</name>
</gene>
<proteinExistence type="predicted"/>
<evidence type="ECO:0000256" key="1">
    <source>
        <dbReference type="SAM" id="MobiDB-lite"/>
    </source>
</evidence>
<dbReference type="STRING" id="1353952.A0A165E8X5"/>
<name>A0A165E8X5_9BASI</name>
<evidence type="ECO:0000313" key="3">
    <source>
        <dbReference type="EMBL" id="KZT54348.1"/>
    </source>
</evidence>
<feature type="transmembrane region" description="Helical" evidence="2">
    <location>
        <begin position="162"/>
        <end position="182"/>
    </location>
</feature>
<dbReference type="OrthoDB" id="72269at2759"/>
<feature type="region of interest" description="Disordered" evidence="1">
    <location>
        <begin position="1"/>
        <end position="29"/>
    </location>
</feature>
<feature type="transmembrane region" description="Helical" evidence="2">
    <location>
        <begin position="330"/>
        <end position="348"/>
    </location>
</feature>
<dbReference type="Proteomes" id="UP000076842">
    <property type="component" value="Unassembled WGS sequence"/>
</dbReference>
<organism evidence="3 4">
    <name type="scientific">Calocera cornea HHB12733</name>
    <dbReference type="NCBI Taxonomy" id="1353952"/>
    <lineage>
        <taxon>Eukaryota</taxon>
        <taxon>Fungi</taxon>
        <taxon>Dikarya</taxon>
        <taxon>Basidiomycota</taxon>
        <taxon>Agaricomycotina</taxon>
        <taxon>Dacrymycetes</taxon>
        <taxon>Dacrymycetales</taxon>
        <taxon>Dacrymycetaceae</taxon>
        <taxon>Calocera</taxon>
    </lineage>
</organism>
<keyword evidence="2" id="KW-0472">Membrane</keyword>
<sequence length="399" mass="44099">MSTADEKPTAGAVKPESPSAVAKHPTTTAVSHPPPAILLALLFTGISAIAWRLMWYPMTHPSPLATLTLRNYCPEGAPPSDFLWFPASLGSWTTIVNDTLCLLTTCFELILRSPWSEISFGTAPGGGGREMSWQLLATVLPPLGVMYLEAERPSASIWVKYPFVWGLAYQNLGAGVVCPLYYFLLLVTSEPRAPVPSHRGEAVLVGLVLGYILPTVAMCYFEDYRITLAWQFFPLIMALFRDAWAFVRPAAAGEDPGYGDFWARMVQGLALAIGGTVHLMAILEAAELDGGYAKMWIAWERTFLPVEVPSPADAEGYLWHTVANFLKWDWIFIFITSYITGIFAVAQTRTARAKKELADIGTWTIMTGSFILLGPAALLAGTWMWRDDILWEEREGKRV</sequence>
<keyword evidence="4" id="KW-1185">Reference proteome</keyword>
<keyword evidence="2" id="KW-0812">Transmembrane</keyword>
<dbReference type="EMBL" id="KV424016">
    <property type="protein sequence ID" value="KZT54348.1"/>
    <property type="molecule type" value="Genomic_DNA"/>
</dbReference>
<feature type="transmembrane region" description="Helical" evidence="2">
    <location>
        <begin position="360"/>
        <end position="385"/>
    </location>
</feature>
<dbReference type="InParanoid" id="A0A165E8X5"/>
<evidence type="ECO:0000313" key="4">
    <source>
        <dbReference type="Proteomes" id="UP000076842"/>
    </source>
</evidence>
<protein>
    <submittedName>
        <fullName evidence="3">Uncharacterized protein</fullName>
    </submittedName>
</protein>
<feature type="transmembrane region" description="Helical" evidence="2">
    <location>
        <begin position="228"/>
        <end position="247"/>
    </location>
</feature>
<reference evidence="3 4" key="1">
    <citation type="journal article" date="2016" name="Mol. Biol. Evol.">
        <title>Comparative Genomics of Early-Diverging Mushroom-Forming Fungi Provides Insights into the Origins of Lignocellulose Decay Capabilities.</title>
        <authorList>
            <person name="Nagy L.G."/>
            <person name="Riley R."/>
            <person name="Tritt A."/>
            <person name="Adam C."/>
            <person name="Daum C."/>
            <person name="Floudas D."/>
            <person name="Sun H."/>
            <person name="Yadav J.S."/>
            <person name="Pangilinan J."/>
            <person name="Larsson K.H."/>
            <person name="Matsuura K."/>
            <person name="Barry K."/>
            <person name="Labutti K."/>
            <person name="Kuo R."/>
            <person name="Ohm R.A."/>
            <person name="Bhattacharya S.S."/>
            <person name="Shirouzu T."/>
            <person name="Yoshinaga Y."/>
            <person name="Martin F.M."/>
            <person name="Grigoriev I.V."/>
            <person name="Hibbett D.S."/>
        </authorList>
    </citation>
    <scope>NUCLEOTIDE SEQUENCE [LARGE SCALE GENOMIC DNA]</scope>
    <source>
        <strain evidence="3 4">HHB12733</strain>
    </source>
</reference>
<keyword evidence="2" id="KW-1133">Transmembrane helix</keyword>
<accession>A0A165E8X5</accession>
<feature type="transmembrane region" description="Helical" evidence="2">
    <location>
        <begin position="36"/>
        <end position="55"/>
    </location>
</feature>
<dbReference type="AlphaFoldDB" id="A0A165E8X5"/>